<dbReference type="Proteomes" id="UP000585836">
    <property type="component" value="Unassembled WGS sequence"/>
</dbReference>
<evidence type="ECO:0000313" key="3">
    <source>
        <dbReference type="Proteomes" id="UP000585836"/>
    </source>
</evidence>
<feature type="region of interest" description="Disordered" evidence="1">
    <location>
        <begin position="84"/>
        <end position="108"/>
    </location>
</feature>
<dbReference type="InterPro" id="IPR011050">
    <property type="entry name" value="Pectin_lyase_fold/virulence"/>
</dbReference>
<comment type="caution">
    <text evidence="2">The sequence shown here is derived from an EMBL/GenBank/DDBJ whole genome shotgun (WGS) entry which is preliminary data.</text>
</comment>
<gene>
    <name evidence="2" type="ORF">FHS34_000326</name>
</gene>
<dbReference type="SUPFAM" id="SSF51126">
    <property type="entry name" value="Pectin lyase-like"/>
    <property type="match status" value="1"/>
</dbReference>
<name>A0A7W9PNF2_9ACTN</name>
<dbReference type="RefSeq" id="WP_184959182.1">
    <property type="nucleotide sequence ID" value="NZ_BAAAWF010000028.1"/>
</dbReference>
<accession>A0A7W9PNF2</accession>
<keyword evidence="3" id="KW-1185">Reference proteome</keyword>
<sequence length="108" mass="11053">MVKAINTANGSPGADTLRLARKCTYKLTSPNATDPANGLPTVTSEITIEGNGATITRAKSASDFRILLVGASGTLMLNRTTISGGRATDCRSSPEARSAGAASTTREP</sequence>
<protein>
    <submittedName>
        <fullName evidence="2">Uncharacterized protein</fullName>
    </submittedName>
</protein>
<evidence type="ECO:0000313" key="2">
    <source>
        <dbReference type="EMBL" id="MBB5924891.1"/>
    </source>
</evidence>
<organism evidence="2 3">
    <name type="scientific">Streptomyces echinatus</name>
    <dbReference type="NCBI Taxonomy" id="67293"/>
    <lineage>
        <taxon>Bacteria</taxon>
        <taxon>Bacillati</taxon>
        <taxon>Actinomycetota</taxon>
        <taxon>Actinomycetes</taxon>
        <taxon>Kitasatosporales</taxon>
        <taxon>Streptomycetaceae</taxon>
        <taxon>Streptomyces</taxon>
    </lineage>
</organism>
<dbReference type="AlphaFoldDB" id="A0A7W9PNF2"/>
<evidence type="ECO:0000256" key="1">
    <source>
        <dbReference type="SAM" id="MobiDB-lite"/>
    </source>
</evidence>
<reference evidence="2 3" key="1">
    <citation type="submission" date="2020-08" db="EMBL/GenBank/DDBJ databases">
        <title>Genomic Encyclopedia of Type Strains, Phase III (KMG-III): the genomes of soil and plant-associated and newly described type strains.</title>
        <authorList>
            <person name="Whitman W."/>
        </authorList>
    </citation>
    <scope>NUCLEOTIDE SEQUENCE [LARGE SCALE GENOMIC DNA]</scope>
    <source>
        <strain evidence="2 3">CECT 3313</strain>
    </source>
</reference>
<dbReference type="EMBL" id="JACHJK010000001">
    <property type="protein sequence ID" value="MBB5924891.1"/>
    <property type="molecule type" value="Genomic_DNA"/>
</dbReference>
<proteinExistence type="predicted"/>